<dbReference type="PROSITE" id="PS51858">
    <property type="entry name" value="PPPDE"/>
    <property type="match status" value="1"/>
</dbReference>
<evidence type="ECO:0000256" key="3">
    <source>
        <dbReference type="ARBA" id="ARBA00022801"/>
    </source>
</evidence>
<dbReference type="PANTHER" id="PTHR12378:SF48">
    <property type="entry name" value="PUTATIVE THIOL PEPTIDASE FAMILY PROTEIN-RELATED"/>
    <property type="match status" value="1"/>
</dbReference>
<dbReference type="KEGG" id="atr:18428774"/>
<dbReference type="AlphaFoldDB" id="W1P195"/>
<evidence type="ECO:0000313" key="6">
    <source>
        <dbReference type="EMBL" id="ERN00705.1"/>
    </source>
</evidence>
<dbReference type="OrthoDB" id="412286at2759"/>
<keyword evidence="7" id="KW-1185">Reference proteome</keyword>
<protein>
    <recommendedName>
        <fullName evidence="5">PPPDE domain-containing protein</fullName>
    </recommendedName>
</protein>
<dbReference type="PANTHER" id="PTHR12378">
    <property type="entry name" value="DESUMOYLATING ISOPEPTIDASE"/>
    <property type="match status" value="1"/>
</dbReference>
<gene>
    <name evidence="6" type="ORF">AMTR_s00106p00080300</name>
</gene>
<dbReference type="InterPro" id="IPR042266">
    <property type="entry name" value="PPPDE_sf"/>
</dbReference>
<proteinExistence type="inferred from homology"/>
<dbReference type="MEROPS" id="C97.A09"/>
<dbReference type="Pfam" id="PF05903">
    <property type="entry name" value="Peptidase_C97"/>
    <property type="match status" value="1"/>
</dbReference>
<reference evidence="7" key="1">
    <citation type="journal article" date="2013" name="Science">
        <title>The Amborella genome and the evolution of flowering plants.</title>
        <authorList>
            <consortium name="Amborella Genome Project"/>
        </authorList>
    </citation>
    <scope>NUCLEOTIDE SEQUENCE [LARGE SCALE GENOMIC DNA]</scope>
</reference>
<organism evidence="6 7">
    <name type="scientific">Amborella trichopoda</name>
    <dbReference type="NCBI Taxonomy" id="13333"/>
    <lineage>
        <taxon>Eukaryota</taxon>
        <taxon>Viridiplantae</taxon>
        <taxon>Streptophyta</taxon>
        <taxon>Embryophyta</taxon>
        <taxon>Tracheophyta</taxon>
        <taxon>Spermatophyta</taxon>
        <taxon>Magnoliopsida</taxon>
        <taxon>Amborellales</taxon>
        <taxon>Amborellaceae</taxon>
        <taxon>Amborella</taxon>
    </lineage>
</organism>
<dbReference type="GO" id="GO:0101005">
    <property type="term" value="F:deubiquitinase activity"/>
    <property type="evidence" value="ECO:0000318"/>
    <property type="project" value="GO_Central"/>
</dbReference>
<evidence type="ECO:0000256" key="4">
    <source>
        <dbReference type="SAM" id="MobiDB-lite"/>
    </source>
</evidence>
<feature type="region of interest" description="Disordered" evidence="4">
    <location>
        <begin position="31"/>
        <end position="60"/>
    </location>
</feature>
<dbReference type="Gene3D" id="3.90.1720.30">
    <property type="entry name" value="PPPDE domains"/>
    <property type="match status" value="1"/>
</dbReference>
<dbReference type="HOGENOM" id="CLU_069001_1_0_1"/>
<dbReference type="Gramene" id="ERN00705">
    <property type="protein sequence ID" value="ERN00705"/>
    <property type="gene ID" value="AMTR_s00106p00080300"/>
</dbReference>
<accession>W1P195</accession>
<evidence type="ECO:0000256" key="1">
    <source>
        <dbReference type="ARBA" id="ARBA00008140"/>
    </source>
</evidence>
<evidence type="ECO:0000256" key="2">
    <source>
        <dbReference type="ARBA" id="ARBA00022670"/>
    </source>
</evidence>
<evidence type="ECO:0000313" key="7">
    <source>
        <dbReference type="Proteomes" id="UP000017836"/>
    </source>
</evidence>
<dbReference type="EMBL" id="KI394815">
    <property type="protein sequence ID" value="ERN00705.1"/>
    <property type="molecule type" value="Genomic_DNA"/>
</dbReference>
<sequence length="257" mass="28830">MKFKGVGWKVRSWRSVVPFRLRKRFRSGFRKVSSSSSSPSLSNGNGKGNGFSSSSSSSSSPVYLNVYDLTPSNGYIYWFGLGVFHSGVEVHGVEYAFGAHDYPSSGVFEVEPKQCQGFKFRKSVFMGNTSMNPIQVREFMEKHASNYNGNTYHLIVKNCNHFCKDVCFRLTGNAIPPWVNRLAQIGLRCNWLLPAGLRVSDESKEGDVAEEKRRLKCGLSSRLSFITSRPACLFLPSPIKKNGLKLQFKGLNTLEDR</sequence>
<evidence type="ECO:0000259" key="5">
    <source>
        <dbReference type="PROSITE" id="PS51858"/>
    </source>
</evidence>
<dbReference type="Proteomes" id="UP000017836">
    <property type="component" value="Unassembled WGS sequence"/>
</dbReference>
<feature type="domain" description="PPPDE" evidence="5">
    <location>
        <begin position="60"/>
        <end position="187"/>
    </location>
</feature>
<dbReference type="SMART" id="SM01179">
    <property type="entry name" value="DUF862"/>
    <property type="match status" value="1"/>
</dbReference>
<dbReference type="GO" id="GO:0006508">
    <property type="term" value="P:proteolysis"/>
    <property type="evidence" value="ECO:0007669"/>
    <property type="project" value="UniProtKB-KW"/>
</dbReference>
<keyword evidence="2" id="KW-0645">Protease</keyword>
<comment type="similarity">
    <text evidence="1">Belongs to the DeSI family.</text>
</comment>
<name>W1P195_AMBTC</name>
<dbReference type="eggNOG" id="KOG0324">
    <property type="taxonomic scope" value="Eukaryota"/>
</dbReference>
<dbReference type="InterPro" id="IPR008580">
    <property type="entry name" value="PPPDE_dom"/>
</dbReference>
<keyword evidence="3" id="KW-0378">Hydrolase</keyword>